<dbReference type="Pfam" id="PF00010">
    <property type="entry name" value="HLH"/>
    <property type="match status" value="1"/>
</dbReference>
<dbReference type="KEGG" id="spu:105445067"/>
<evidence type="ECO:0000256" key="1">
    <source>
        <dbReference type="SAM" id="MobiDB-lite"/>
    </source>
</evidence>
<feature type="compositionally biased region" description="Polar residues" evidence="1">
    <location>
        <begin position="46"/>
        <end position="66"/>
    </location>
</feature>
<dbReference type="AlphaFoldDB" id="A0A7M7NXU2"/>
<reference evidence="4" key="1">
    <citation type="submission" date="2015-02" db="EMBL/GenBank/DDBJ databases">
        <title>Genome sequencing for Strongylocentrotus purpuratus.</title>
        <authorList>
            <person name="Murali S."/>
            <person name="Liu Y."/>
            <person name="Vee V."/>
            <person name="English A."/>
            <person name="Wang M."/>
            <person name="Skinner E."/>
            <person name="Han Y."/>
            <person name="Muzny D.M."/>
            <person name="Worley K.C."/>
            <person name="Gibbs R.A."/>
        </authorList>
    </citation>
    <scope>NUCLEOTIDE SEQUENCE</scope>
</reference>
<dbReference type="OrthoDB" id="5969565at2759"/>
<dbReference type="GeneID" id="105445067"/>
<dbReference type="GO" id="GO:0000981">
    <property type="term" value="F:DNA-binding transcription factor activity, RNA polymerase II-specific"/>
    <property type="evidence" value="ECO:0000318"/>
    <property type="project" value="GO_Central"/>
</dbReference>
<reference evidence="3" key="2">
    <citation type="submission" date="2021-01" db="UniProtKB">
        <authorList>
            <consortium name="EnsemblMetazoa"/>
        </authorList>
    </citation>
    <scope>IDENTIFICATION</scope>
</reference>
<evidence type="ECO:0000259" key="2">
    <source>
        <dbReference type="PROSITE" id="PS50888"/>
    </source>
</evidence>
<dbReference type="InParanoid" id="A0A7M7NXU2"/>
<feature type="compositionally biased region" description="Basic residues" evidence="1">
    <location>
        <begin position="32"/>
        <end position="43"/>
    </location>
</feature>
<dbReference type="OMA" id="AWCAESA"/>
<dbReference type="PANTHER" id="PTHR19290:SF167">
    <property type="entry name" value="PROTEIN DIMMED"/>
    <property type="match status" value="1"/>
</dbReference>
<dbReference type="PANTHER" id="PTHR19290">
    <property type="entry name" value="BASIC HELIX-LOOP-HELIX PROTEIN NEUROGENIN-RELATED"/>
    <property type="match status" value="1"/>
</dbReference>
<evidence type="ECO:0000313" key="4">
    <source>
        <dbReference type="Proteomes" id="UP000007110"/>
    </source>
</evidence>
<dbReference type="InterPro" id="IPR036638">
    <property type="entry name" value="HLH_DNA-bd_sf"/>
</dbReference>
<dbReference type="InterPro" id="IPR011598">
    <property type="entry name" value="bHLH_dom"/>
</dbReference>
<dbReference type="GO" id="GO:0045944">
    <property type="term" value="P:positive regulation of transcription by RNA polymerase II"/>
    <property type="evidence" value="ECO:0000318"/>
    <property type="project" value="GO_Central"/>
</dbReference>
<feature type="compositionally biased region" description="Basic and acidic residues" evidence="1">
    <location>
        <begin position="93"/>
        <end position="108"/>
    </location>
</feature>
<feature type="domain" description="BHLH" evidence="2">
    <location>
        <begin position="99"/>
        <end position="151"/>
    </location>
</feature>
<dbReference type="GO" id="GO:0046983">
    <property type="term" value="F:protein dimerization activity"/>
    <property type="evidence" value="ECO:0007669"/>
    <property type="project" value="InterPro"/>
</dbReference>
<name>A0A7M7NXU2_STRPU</name>
<dbReference type="GO" id="GO:0070888">
    <property type="term" value="F:E-box binding"/>
    <property type="evidence" value="ECO:0000318"/>
    <property type="project" value="GO_Central"/>
</dbReference>
<feature type="compositionally biased region" description="Basic residues" evidence="1">
    <location>
        <begin position="74"/>
        <end position="92"/>
    </location>
</feature>
<proteinExistence type="predicted"/>
<dbReference type="InterPro" id="IPR050359">
    <property type="entry name" value="bHLH_transcription_factors"/>
</dbReference>
<feature type="region of interest" description="Disordered" evidence="1">
    <location>
        <begin position="1"/>
        <end position="108"/>
    </location>
</feature>
<accession>A0A7M7NXU2</accession>
<dbReference type="SMART" id="SM00353">
    <property type="entry name" value="HLH"/>
    <property type="match status" value="1"/>
</dbReference>
<evidence type="ECO:0000313" key="3">
    <source>
        <dbReference type="EnsemblMetazoa" id="XP_030840864"/>
    </source>
</evidence>
<dbReference type="RefSeq" id="XP_030840864.1">
    <property type="nucleotide sequence ID" value="XM_030985004.1"/>
</dbReference>
<dbReference type="GO" id="GO:0005634">
    <property type="term" value="C:nucleus"/>
    <property type="evidence" value="ECO:0000318"/>
    <property type="project" value="GO_Central"/>
</dbReference>
<dbReference type="PROSITE" id="PS50888">
    <property type="entry name" value="BHLH"/>
    <property type="match status" value="1"/>
</dbReference>
<dbReference type="SUPFAM" id="SSF47459">
    <property type="entry name" value="HLH, helix-loop-helix DNA-binding domain"/>
    <property type="match status" value="1"/>
</dbReference>
<dbReference type="Proteomes" id="UP000007110">
    <property type="component" value="Unassembled WGS sequence"/>
</dbReference>
<organism evidence="3 4">
    <name type="scientific">Strongylocentrotus purpuratus</name>
    <name type="common">Purple sea urchin</name>
    <dbReference type="NCBI Taxonomy" id="7668"/>
    <lineage>
        <taxon>Eukaryota</taxon>
        <taxon>Metazoa</taxon>
        <taxon>Echinodermata</taxon>
        <taxon>Eleutherozoa</taxon>
        <taxon>Echinozoa</taxon>
        <taxon>Echinoidea</taxon>
        <taxon>Euechinoidea</taxon>
        <taxon>Echinacea</taxon>
        <taxon>Camarodonta</taxon>
        <taxon>Echinidea</taxon>
        <taxon>Strongylocentrotidae</taxon>
        <taxon>Strongylocentrotus</taxon>
    </lineage>
</organism>
<protein>
    <recommendedName>
        <fullName evidence="2">BHLH domain-containing protein</fullName>
    </recommendedName>
</protein>
<dbReference type="GO" id="GO:0061564">
    <property type="term" value="P:axon development"/>
    <property type="evidence" value="ECO:0000318"/>
    <property type="project" value="GO_Central"/>
</dbReference>
<dbReference type="Gene3D" id="4.10.280.10">
    <property type="entry name" value="Helix-loop-helix DNA-binding domain"/>
    <property type="match status" value="1"/>
</dbReference>
<dbReference type="GO" id="GO:0007423">
    <property type="term" value="P:sensory organ development"/>
    <property type="evidence" value="ECO:0000318"/>
    <property type="project" value="GO_Central"/>
</dbReference>
<sequence length="225" mass="24904">MSWSQFDVDDHSPPSVEAWCAESAGMPSNKSSSKKRRGQKRQLSRTNSTEDGSNDGSGECESSTGSLMEESGAKRSKGGRKSGSGTRRRKGVSARERNSRRLESNERERMRMHTLNDAFQNLRNIIPHVRAERKLSKIETLTLAKNYILALSDMVVGLKADLDRLSTEHGIDITRALQIIGDNNNDIDFLLDEQPTTEAASAAAAQLLGTDDLNDELEEQLKVEI</sequence>
<dbReference type="EnsemblMetazoa" id="XM_030985004">
    <property type="protein sequence ID" value="XP_030840864"/>
    <property type="gene ID" value="LOC105445067"/>
</dbReference>
<keyword evidence="4" id="KW-1185">Reference proteome</keyword>